<keyword evidence="6" id="KW-0834">Unfolded protein response</keyword>
<dbReference type="InterPro" id="IPR004827">
    <property type="entry name" value="bZIP"/>
</dbReference>
<protein>
    <submittedName>
        <fullName evidence="10">Transcription factor that binds to CRE motif</fullName>
    </submittedName>
</protein>
<dbReference type="SUPFAM" id="SSF57959">
    <property type="entry name" value="Leucine zipper domain"/>
    <property type="match status" value="1"/>
</dbReference>
<dbReference type="GO" id="GO:0005634">
    <property type="term" value="C:nucleus"/>
    <property type="evidence" value="ECO:0007669"/>
    <property type="project" value="UniProtKB-SubCell"/>
</dbReference>
<evidence type="ECO:0000313" key="11">
    <source>
        <dbReference type="Proteomes" id="UP000319663"/>
    </source>
</evidence>
<dbReference type="GO" id="GO:0003677">
    <property type="term" value="F:DNA binding"/>
    <property type="evidence" value="ECO:0007669"/>
    <property type="project" value="UniProtKB-KW"/>
</dbReference>
<evidence type="ECO:0000259" key="9">
    <source>
        <dbReference type="PROSITE" id="PS50217"/>
    </source>
</evidence>
<dbReference type="CDD" id="cd14710">
    <property type="entry name" value="bZIP_HAC1-like"/>
    <property type="match status" value="1"/>
</dbReference>
<organism evidence="10 11">
    <name type="scientific">Monascus purpureus</name>
    <name type="common">Red mold</name>
    <name type="synonym">Monascus anka</name>
    <dbReference type="NCBI Taxonomy" id="5098"/>
    <lineage>
        <taxon>Eukaryota</taxon>
        <taxon>Fungi</taxon>
        <taxon>Dikarya</taxon>
        <taxon>Ascomycota</taxon>
        <taxon>Pezizomycotina</taxon>
        <taxon>Eurotiomycetes</taxon>
        <taxon>Eurotiomycetidae</taxon>
        <taxon>Eurotiales</taxon>
        <taxon>Aspergillaceae</taxon>
        <taxon>Monascus</taxon>
    </lineage>
</organism>
<dbReference type="PANTHER" id="PTHR46714">
    <property type="entry name" value="TRANSCRIPTIONAL ACTIVATOR HAC1"/>
    <property type="match status" value="1"/>
</dbReference>
<feature type="compositionally biased region" description="Basic and acidic residues" evidence="8">
    <location>
        <begin position="66"/>
        <end position="80"/>
    </location>
</feature>
<keyword evidence="3" id="KW-0805">Transcription regulation</keyword>
<dbReference type="EMBL" id="VIFY01000013">
    <property type="protein sequence ID" value="TQB75954.1"/>
    <property type="molecule type" value="Genomic_DNA"/>
</dbReference>
<dbReference type="GO" id="GO:0000981">
    <property type="term" value="F:DNA-binding transcription factor activity, RNA polymerase II-specific"/>
    <property type="evidence" value="ECO:0007669"/>
    <property type="project" value="InterPro"/>
</dbReference>
<dbReference type="PANTHER" id="PTHR46714:SF6">
    <property type="entry name" value="TRANSCRIPTIONAL ACTIVATOR HAC1"/>
    <property type="match status" value="1"/>
</dbReference>
<dbReference type="FunFam" id="1.20.5.170:FF:000101">
    <property type="entry name" value="BZIP transcription factor HacA"/>
    <property type="match status" value="1"/>
</dbReference>
<dbReference type="InterPro" id="IPR046347">
    <property type="entry name" value="bZIP_sf"/>
</dbReference>
<keyword evidence="11" id="KW-1185">Reference proteome</keyword>
<dbReference type="Gene3D" id="1.20.5.170">
    <property type="match status" value="1"/>
</dbReference>
<evidence type="ECO:0000256" key="1">
    <source>
        <dbReference type="ARBA" id="ARBA00004123"/>
    </source>
</evidence>
<proteinExistence type="inferred from homology"/>
<comment type="caution">
    <text evidence="10">The sequence shown here is derived from an EMBL/GenBank/DDBJ whole genome shotgun (WGS) entry which is preliminary data.</text>
</comment>
<feature type="region of interest" description="Disordered" evidence="8">
    <location>
        <begin position="1"/>
        <end position="90"/>
    </location>
</feature>
<comment type="similarity">
    <text evidence="2">Belongs to the bZIP family.</text>
</comment>
<feature type="region of interest" description="Disordered" evidence="8">
    <location>
        <begin position="280"/>
        <end position="311"/>
    </location>
</feature>
<feature type="domain" description="BZIP" evidence="9">
    <location>
        <begin position="72"/>
        <end position="135"/>
    </location>
</feature>
<dbReference type="InterPro" id="IPR044280">
    <property type="entry name" value="Hac1/HY5"/>
</dbReference>
<feature type="compositionally biased region" description="Basic and acidic residues" evidence="8">
    <location>
        <begin position="31"/>
        <end position="40"/>
    </location>
</feature>
<dbReference type="GO" id="GO:0045944">
    <property type="term" value="P:positive regulation of transcription by RNA polymerase II"/>
    <property type="evidence" value="ECO:0007669"/>
    <property type="project" value="InterPro"/>
</dbReference>
<evidence type="ECO:0000256" key="6">
    <source>
        <dbReference type="ARBA" id="ARBA00023230"/>
    </source>
</evidence>
<evidence type="ECO:0000256" key="2">
    <source>
        <dbReference type="ARBA" id="ARBA00007163"/>
    </source>
</evidence>
<comment type="subcellular location">
    <subcellularLocation>
        <location evidence="1">Nucleus</location>
    </subcellularLocation>
</comment>
<dbReference type="AlphaFoldDB" id="A0A507R2W7"/>
<evidence type="ECO:0000313" key="10">
    <source>
        <dbReference type="EMBL" id="TQB75954.1"/>
    </source>
</evidence>
<reference evidence="10 11" key="1">
    <citation type="submission" date="2019-06" db="EMBL/GenBank/DDBJ databases">
        <title>Wine fermentation using esterase from Monascus purpureus.</title>
        <authorList>
            <person name="Geng C."/>
            <person name="Zhang Y."/>
        </authorList>
    </citation>
    <scope>NUCLEOTIDE SEQUENCE [LARGE SCALE GENOMIC DNA]</scope>
    <source>
        <strain evidence="10">HQ1</strain>
    </source>
</reference>
<keyword evidence="7" id="KW-0539">Nucleus</keyword>
<accession>A0A507R2W7</accession>
<feature type="compositionally biased region" description="Polar residues" evidence="8">
    <location>
        <begin position="17"/>
        <end position="26"/>
    </location>
</feature>
<dbReference type="SMART" id="SM00338">
    <property type="entry name" value="BRLZ"/>
    <property type="match status" value="1"/>
</dbReference>
<dbReference type="GO" id="GO:0006986">
    <property type="term" value="P:response to unfolded protein"/>
    <property type="evidence" value="ECO:0007669"/>
    <property type="project" value="UniProtKB-KW"/>
</dbReference>
<keyword evidence="5" id="KW-0804">Transcription</keyword>
<dbReference type="PROSITE" id="PS00036">
    <property type="entry name" value="BZIP_BASIC"/>
    <property type="match status" value="1"/>
</dbReference>
<dbReference type="STRING" id="5098.A0A507R2W7"/>
<name>A0A507R2W7_MONPU</name>
<sequence>MASSPGTPATEVLPLTISPSATSLELSGQKPVEKKPEEKKPIKKRKSWGQELPTPKTNLPPRKRAKTEDEKEQRRIERVLRNRAAAQTSRERKRLEMEKLENEKVVIEQQNQFLLQRLRQIEAENNRLSQQVAQLSAEIHVSRGSTPNLNSEVSDSPTLTTTLFKQEGDDICLEQIPFPAPPVTDPSSTLQPSSLAESPDMTQHPAVMLCDLQSPLSDDDFRRLFDSDSSPMPDSSFPEDGFIFDVLDGGDLSAFSFDSLVDFDPESVALENRESTYCLPDEASHQTPGVQPGPGASNSRCDGQSLAASCH</sequence>
<dbReference type="Proteomes" id="UP000319663">
    <property type="component" value="Unassembled WGS sequence"/>
</dbReference>
<dbReference type="Pfam" id="PF07716">
    <property type="entry name" value="bZIP_2"/>
    <property type="match status" value="1"/>
</dbReference>
<dbReference type="PROSITE" id="PS50217">
    <property type="entry name" value="BZIP"/>
    <property type="match status" value="1"/>
</dbReference>
<evidence type="ECO:0000256" key="5">
    <source>
        <dbReference type="ARBA" id="ARBA00023163"/>
    </source>
</evidence>
<evidence type="ECO:0000256" key="8">
    <source>
        <dbReference type="SAM" id="MobiDB-lite"/>
    </source>
</evidence>
<gene>
    <name evidence="10" type="primary">HAC1_1</name>
    <name evidence="10" type="ORF">MPDQ_001156</name>
</gene>
<evidence type="ECO:0000256" key="4">
    <source>
        <dbReference type="ARBA" id="ARBA00023125"/>
    </source>
</evidence>
<keyword evidence="4" id="KW-0238">DNA-binding</keyword>
<evidence type="ECO:0000256" key="7">
    <source>
        <dbReference type="ARBA" id="ARBA00023242"/>
    </source>
</evidence>
<evidence type="ECO:0000256" key="3">
    <source>
        <dbReference type="ARBA" id="ARBA00023015"/>
    </source>
</evidence>